<proteinExistence type="predicted"/>
<dbReference type="EMBL" id="CAEZSR010000010">
    <property type="protein sequence ID" value="CAB4543973.1"/>
    <property type="molecule type" value="Genomic_DNA"/>
</dbReference>
<dbReference type="GO" id="GO:0016757">
    <property type="term" value="F:glycosyltransferase activity"/>
    <property type="evidence" value="ECO:0007669"/>
    <property type="project" value="TreeGrafter"/>
</dbReference>
<sequence length="398" mass="42488">MSDHRGARPAGGAQRVVVVHSSDEMYGADRILLQVVAALADGGVDVMVWLPDDIVHGPTPLCHELARQGVAFEHRSLPIIRRANLTPRGVLVLARRSWGLRHALRSSRADLVYCMTSACLLAAPVARSSGIRAVALHVQEMWSGSDARMLRALARFTTLRITISPAVDRAAALSSPASVVVDNCVPHPEPHPVPHPESQPGDGAGPRRTTSPGATFVVASRWNAWKGHRTLLDAWGRAGCPGRLVVLGGPPPSGARVDVPVLAAALERPSSVDIVGEVPDIAPYVAGADALVLPSDEPEPFGLVLLEAFRQARPVIASAAGGPLDVVTDGHDGWLFPSGDAEALATLLCDLTPERLAEAGRHARETYLARYTPEVFRARILELVRAELDRVRDRPVAQ</sequence>
<organism evidence="2">
    <name type="scientific">freshwater metagenome</name>
    <dbReference type="NCBI Taxonomy" id="449393"/>
    <lineage>
        <taxon>unclassified sequences</taxon>
        <taxon>metagenomes</taxon>
        <taxon>ecological metagenomes</taxon>
    </lineage>
</organism>
<name>A0A6J6C0D1_9ZZZZ</name>
<accession>A0A6J6C0D1</accession>
<gene>
    <name evidence="2" type="ORF">UFOPK1493_00513</name>
</gene>
<dbReference type="PANTHER" id="PTHR12526:SF636">
    <property type="entry name" value="BLL3647 PROTEIN"/>
    <property type="match status" value="1"/>
</dbReference>
<reference evidence="2" key="1">
    <citation type="submission" date="2020-05" db="EMBL/GenBank/DDBJ databases">
        <authorList>
            <person name="Chiriac C."/>
            <person name="Salcher M."/>
            <person name="Ghai R."/>
            <person name="Kavagutti S V."/>
        </authorList>
    </citation>
    <scope>NUCLEOTIDE SEQUENCE</scope>
</reference>
<evidence type="ECO:0000313" key="2">
    <source>
        <dbReference type="EMBL" id="CAB4543973.1"/>
    </source>
</evidence>
<feature type="region of interest" description="Disordered" evidence="1">
    <location>
        <begin position="183"/>
        <end position="212"/>
    </location>
</feature>
<dbReference type="CDD" id="cd03801">
    <property type="entry name" value="GT4_PimA-like"/>
    <property type="match status" value="1"/>
</dbReference>
<evidence type="ECO:0000256" key="1">
    <source>
        <dbReference type="SAM" id="MobiDB-lite"/>
    </source>
</evidence>
<protein>
    <submittedName>
        <fullName evidence="2">Unannotated protein</fullName>
    </submittedName>
</protein>
<dbReference type="Pfam" id="PF13692">
    <property type="entry name" value="Glyco_trans_1_4"/>
    <property type="match status" value="1"/>
</dbReference>
<dbReference type="PANTHER" id="PTHR12526">
    <property type="entry name" value="GLYCOSYLTRANSFERASE"/>
    <property type="match status" value="1"/>
</dbReference>
<dbReference type="SUPFAM" id="SSF53756">
    <property type="entry name" value="UDP-Glycosyltransferase/glycogen phosphorylase"/>
    <property type="match status" value="1"/>
</dbReference>
<dbReference type="Gene3D" id="3.40.50.2000">
    <property type="entry name" value="Glycogen Phosphorylase B"/>
    <property type="match status" value="2"/>
</dbReference>
<dbReference type="AlphaFoldDB" id="A0A6J6C0D1"/>